<comment type="caution">
    <text evidence="2">The sequence shown here is derived from an EMBL/GenBank/DDBJ whole genome shotgun (WGS) entry which is preliminary data.</text>
</comment>
<feature type="non-terminal residue" evidence="2">
    <location>
        <position position="491"/>
    </location>
</feature>
<feature type="non-terminal residue" evidence="2">
    <location>
        <position position="1"/>
    </location>
</feature>
<dbReference type="HOGENOM" id="CLU_023464_2_1_1"/>
<dbReference type="Pfam" id="PF20183">
    <property type="entry name" value="DUF6546"/>
    <property type="match status" value="1"/>
</dbReference>
<dbReference type="eggNOG" id="ENOG502SM97">
    <property type="taxonomic scope" value="Eukaryota"/>
</dbReference>
<dbReference type="OrthoDB" id="4802432at2759"/>
<dbReference type="InterPro" id="IPR046676">
    <property type="entry name" value="DUF6546"/>
</dbReference>
<name>G9NDM2_HYPVG</name>
<evidence type="ECO:0000313" key="2">
    <source>
        <dbReference type="EMBL" id="EHK15124.1"/>
    </source>
</evidence>
<dbReference type="EMBL" id="ABDF02000093">
    <property type="protein sequence ID" value="EHK15124.1"/>
    <property type="molecule type" value="Genomic_DNA"/>
</dbReference>
<accession>G9NDM2</accession>
<gene>
    <name evidence="2" type="ORF">TRIVIDRAFT_114998</name>
</gene>
<sequence>LPTEVRRMILEALVKEGGELARFAAVSREWQAVIEPQTFKRIKITPSRIADFDNMTRRNRSRVRYLWLCLELERYDCDACSPDGDDDDVPMFNSAADDLLIKTAIQSFLSVLSAWDRNSSLPLDISIYSTSDAEHWFKYLTFEPDDDEDDASSNQVPCEVDDARHRWDATDWSVITAQSAVQNVFTRILGDPSGEFEDEQTDHLEWWRELPPVPAITRLLLRQQTRRRWEPEALTEMFARFPRLRELHFEPWREWDNMLQETTDLGYLTLLESPSIRRLNRFTIFENFNQRYVHAYSEMDCSRIRPPNPALSRILSEVSSNYESLSASFVVDAEEFLVLDAYQPLKTWPNLRHLFLTSQLLAPDQDMTRVTNMLRAAARAAVYMPKLETLQIWNGRKNLAALFKYEPATEQGQTSTITWKGTWEFSLEASAVQAWQSLAPEPSQHGMRVIHESFDGDQVRCHGDAMLLLELPEVVIRHVSLRQIRNEQMYK</sequence>
<proteinExistence type="predicted"/>
<dbReference type="GeneID" id="25787002"/>
<reference evidence="2 3" key="1">
    <citation type="journal article" date="2011" name="Genome Biol.">
        <title>Comparative genome sequence analysis underscores mycoparasitism as the ancestral life style of Trichoderma.</title>
        <authorList>
            <person name="Kubicek C.P."/>
            <person name="Herrera-Estrella A."/>
            <person name="Seidl-Seiboth V."/>
            <person name="Martinez D.A."/>
            <person name="Druzhinina I.S."/>
            <person name="Thon M."/>
            <person name="Zeilinger S."/>
            <person name="Casas-Flores S."/>
            <person name="Horwitz B.A."/>
            <person name="Mukherjee P.K."/>
            <person name="Mukherjee M."/>
            <person name="Kredics L."/>
            <person name="Alcaraz L.D."/>
            <person name="Aerts A."/>
            <person name="Antal Z."/>
            <person name="Atanasova L."/>
            <person name="Cervantes-Badillo M.G."/>
            <person name="Challacombe J."/>
            <person name="Chertkov O."/>
            <person name="McCluskey K."/>
            <person name="Coulpier F."/>
            <person name="Deshpande N."/>
            <person name="von Doehren H."/>
            <person name="Ebbole D.J."/>
            <person name="Esquivel-Naranjo E.U."/>
            <person name="Fekete E."/>
            <person name="Flipphi M."/>
            <person name="Glaser F."/>
            <person name="Gomez-Rodriguez E.Y."/>
            <person name="Gruber S."/>
            <person name="Han C."/>
            <person name="Henrissat B."/>
            <person name="Hermosa R."/>
            <person name="Hernandez-Onate M."/>
            <person name="Karaffa L."/>
            <person name="Kosti I."/>
            <person name="Le Crom S."/>
            <person name="Lindquist E."/>
            <person name="Lucas S."/>
            <person name="Luebeck M."/>
            <person name="Luebeck P.S."/>
            <person name="Margeot A."/>
            <person name="Metz B."/>
            <person name="Misra M."/>
            <person name="Nevalainen H."/>
            <person name="Omann M."/>
            <person name="Packer N."/>
            <person name="Perrone G."/>
            <person name="Uresti-Rivera E.E."/>
            <person name="Salamov A."/>
            <person name="Schmoll M."/>
            <person name="Seiboth B."/>
            <person name="Shapiro H."/>
            <person name="Sukno S."/>
            <person name="Tamayo-Ramos J.A."/>
            <person name="Tisch D."/>
            <person name="Wiest A."/>
            <person name="Wilkinson H.H."/>
            <person name="Zhang M."/>
            <person name="Coutinho P.M."/>
            <person name="Kenerley C.M."/>
            <person name="Monte E."/>
            <person name="Baker S.E."/>
            <person name="Grigoriev I.V."/>
        </authorList>
    </citation>
    <scope>NUCLEOTIDE SEQUENCE [LARGE SCALE GENOMIC DNA]</scope>
    <source>
        <strain evidence="3">Gv29-8 / FGSC 10586</strain>
    </source>
</reference>
<feature type="domain" description="DUF6546" evidence="1">
    <location>
        <begin position="278"/>
        <end position="477"/>
    </location>
</feature>
<organism evidence="2 3">
    <name type="scientific">Hypocrea virens (strain Gv29-8 / FGSC 10586)</name>
    <name type="common">Gliocladium virens</name>
    <name type="synonym">Trichoderma virens</name>
    <dbReference type="NCBI Taxonomy" id="413071"/>
    <lineage>
        <taxon>Eukaryota</taxon>
        <taxon>Fungi</taxon>
        <taxon>Dikarya</taxon>
        <taxon>Ascomycota</taxon>
        <taxon>Pezizomycotina</taxon>
        <taxon>Sordariomycetes</taxon>
        <taxon>Hypocreomycetidae</taxon>
        <taxon>Hypocreales</taxon>
        <taxon>Hypocreaceae</taxon>
        <taxon>Trichoderma</taxon>
    </lineage>
</organism>
<dbReference type="AlphaFoldDB" id="G9NDM2"/>
<evidence type="ECO:0000259" key="1">
    <source>
        <dbReference type="Pfam" id="PF20183"/>
    </source>
</evidence>
<dbReference type="OMA" id="FEPWREW"/>
<keyword evidence="3" id="KW-1185">Reference proteome</keyword>
<evidence type="ECO:0000313" key="3">
    <source>
        <dbReference type="Proteomes" id="UP000007115"/>
    </source>
</evidence>
<dbReference type="VEuPathDB" id="FungiDB:TRIVIDRAFT_114998"/>
<dbReference type="Proteomes" id="UP000007115">
    <property type="component" value="Unassembled WGS sequence"/>
</dbReference>
<protein>
    <recommendedName>
        <fullName evidence="1">DUF6546 domain-containing protein</fullName>
    </recommendedName>
</protein>
<dbReference type="RefSeq" id="XP_013949318.1">
    <property type="nucleotide sequence ID" value="XM_014093843.1"/>
</dbReference>
<dbReference type="InParanoid" id="G9NDM2"/>